<dbReference type="InterPro" id="IPR020472">
    <property type="entry name" value="WD40_PAC1"/>
</dbReference>
<dbReference type="PROSITE" id="PS50082">
    <property type="entry name" value="WD_REPEATS_2"/>
    <property type="match status" value="1"/>
</dbReference>
<evidence type="ECO:0000256" key="2">
    <source>
        <dbReference type="ARBA" id="ARBA00022737"/>
    </source>
</evidence>
<dbReference type="Pfam" id="PF00400">
    <property type="entry name" value="WD40"/>
    <property type="match status" value="2"/>
</dbReference>
<dbReference type="OrthoDB" id="59941at2759"/>
<evidence type="ECO:0000256" key="3">
    <source>
        <dbReference type="PROSITE-ProRule" id="PRU00221"/>
    </source>
</evidence>
<protein>
    <submittedName>
        <fullName evidence="5">Uncharacterized protein</fullName>
    </submittedName>
</protein>
<reference evidence="5 6" key="1">
    <citation type="submission" date="2018-04" db="EMBL/GenBank/DDBJ databases">
        <title>WGS assembly of Panicum hallii var. hallii HAL2.</title>
        <authorList>
            <person name="Lovell J."/>
            <person name="Jenkins J."/>
            <person name="Lowry D."/>
            <person name="Mamidi S."/>
            <person name="Sreedasyam A."/>
            <person name="Weng X."/>
            <person name="Barry K."/>
            <person name="Bonette J."/>
            <person name="Campitelli B."/>
            <person name="Daum C."/>
            <person name="Gordon S."/>
            <person name="Gould B."/>
            <person name="Lipzen A."/>
            <person name="MacQueen A."/>
            <person name="Palacio-Mejia J."/>
            <person name="Plott C."/>
            <person name="Shakirov E."/>
            <person name="Shu S."/>
            <person name="Yoshinaga Y."/>
            <person name="Zane M."/>
            <person name="Rokhsar D."/>
            <person name="Grimwood J."/>
            <person name="Schmutz J."/>
            <person name="Juenger T."/>
        </authorList>
    </citation>
    <scope>NUCLEOTIDE SEQUENCE [LARGE SCALE GENOMIC DNA]</scope>
    <source>
        <strain evidence="6">cv. HAL2</strain>
    </source>
</reference>
<dbReference type="PROSITE" id="PS50294">
    <property type="entry name" value="WD_REPEATS_REGION"/>
    <property type="match status" value="1"/>
</dbReference>
<sequence>MKRVLSGRLRLRLGLESDRRSRRYKAKEPSPSFRVVIKRRIHLLPPIAYSRPTPLPFNLPPPNHRLDRHPVHDHDGGGRSSSSASRQPPSSPRHAAAGLPLLKSGHCNRNPWRFLHADVPPPPARNAKNPNIWVNPSCVAKPGGEVKLPPDPAPSSSTKRRQQDDAPPVLPPKRLCGGQELGGWCVGDGFCGVAQLKGHAKAVTGVATPEVSDKLFSGSMDGTVRVWDCNTGQCVHVAPMQEGEVASLASIDPWVVVGVRGAVKALHTGTGKELRLRGPAASMLVTALLVEDDEHLFAGTEDGVIYMWRMNRSRQSFDEVAAFRGHEKAVAAWDLESRRCVCTLAAHAAAATALLCWEQFLLSSSDDGTVKVWRAKPDRDDLDLEVHYVHDEGERVVAIDGTYDPDKKPVLMVSRGDGVVRVYDLQSLQKRGQIHCNGEARAASLRSPGVVFTGDASGEVRVVKWTPRAEAGV</sequence>
<feature type="compositionally biased region" description="Basic and acidic residues" evidence="4">
    <location>
        <begin position="64"/>
        <end position="77"/>
    </location>
</feature>
<dbReference type="PRINTS" id="PR00320">
    <property type="entry name" value="GPROTEINBRPT"/>
</dbReference>
<dbReference type="Proteomes" id="UP000244336">
    <property type="component" value="Chromosome 9"/>
</dbReference>
<dbReference type="InterPro" id="IPR001680">
    <property type="entry name" value="WD40_rpt"/>
</dbReference>
<keyword evidence="1 3" id="KW-0853">WD repeat</keyword>
<feature type="repeat" description="WD" evidence="3">
    <location>
        <begin position="196"/>
        <end position="237"/>
    </location>
</feature>
<dbReference type="STRING" id="1504633.A0A2T7CHN6"/>
<proteinExistence type="predicted"/>
<evidence type="ECO:0000313" key="5">
    <source>
        <dbReference type="EMBL" id="PUZ42866.1"/>
    </source>
</evidence>
<evidence type="ECO:0000256" key="1">
    <source>
        <dbReference type="ARBA" id="ARBA00022574"/>
    </source>
</evidence>
<evidence type="ECO:0000313" key="6">
    <source>
        <dbReference type="Proteomes" id="UP000244336"/>
    </source>
</evidence>
<dbReference type="SUPFAM" id="SSF50978">
    <property type="entry name" value="WD40 repeat-like"/>
    <property type="match status" value="1"/>
</dbReference>
<feature type="region of interest" description="Disordered" evidence="4">
    <location>
        <begin position="143"/>
        <end position="171"/>
    </location>
</feature>
<dbReference type="EMBL" id="CM009757">
    <property type="protein sequence ID" value="PUZ42866.1"/>
    <property type="molecule type" value="Genomic_DNA"/>
</dbReference>
<dbReference type="SMART" id="SM00320">
    <property type="entry name" value="WD40"/>
    <property type="match status" value="4"/>
</dbReference>
<gene>
    <name evidence="5" type="ORF">GQ55_9G616200</name>
</gene>
<name>A0A2T7CHN6_9POAL</name>
<evidence type="ECO:0000256" key="4">
    <source>
        <dbReference type="SAM" id="MobiDB-lite"/>
    </source>
</evidence>
<dbReference type="InterPro" id="IPR015943">
    <property type="entry name" value="WD40/YVTN_repeat-like_dom_sf"/>
</dbReference>
<dbReference type="Gramene" id="PUZ42866">
    <property type="protein sequence ID" value="PUZ42866"/>
    <property type="gene ID" value="GQ55_9G616200"/>
</dbReference>
<dbReference type="InterPro" id="IPR044715">
    <property type="entry name" value="WDR86-like"/>
</dbReference>
<dbReference type="AlphaFoldDB" id="A0A2T7CHN6"/>
<keyword evidence="2" id="KW-0677">Repeat</keyword>
<organism evidence="5 6">
    <name type="scientific">Panicum hallii var. hallii</name>
    <dbReference type="NCBI Taxonomy" id="1504633"/>
    <lineage>
        <taxon>Eukaryota</taxon>
        <taxon>Viridiplantae</taxon>
        <taxon>Streptophyta</taxon>
        <taxon>Embryophyta</taxon>
        <taxon>Tracheophyta</taxon>
        <taxon>Spermatophyta</taxon>
        <taxon>Magnoliopsida</taxon>
        <taxon>Liliopsida</taxon>
        <taxon>Poales</taxon>
        <taxon>Poaceae</taxon>
        <taxon>PACMAD clade</taxon>
        <taxon>Panicoideae</taxon>
        <taxon>Panicodae</taxon>
        <taxon>Paniceae</taxon>
        <taxon>Panicinae</taxon>
        <taxon>Panicum</taxon>
        <taxon>Panicum sect. Panicum</taxon>
    </lineage>
</organism>
<feature type="region of interest" description="Disordered" evidence="4">
    <location>
        <begin position="52"/>
        <end position="102"/>
    </location>
</feature>
<keyword evidence="6" id="KW-1185">Reference proteome</keyword>
<dbReference type="PANTHER" id="PTHR44489:SF1">
    <property type="entry name" value="ZINC FINGER CCCH DOMAIN-CONTAINING PROTEIN 63"/>
    <property type="match status" value="1"/>
</dbReference>
<feature type="compositionally biased region" description="Low complexity" evidence="4">
    <location>
        <begin position="80"/>
        <end position="96"/>
    </location>
</feature>
<dbReference type="PANTHER" id="PTHR44489">
    <property type="match status" value="1"/>
</dbReference>
<dbReference type="Gene3D" id="2.130.10.10">
    <property type="entry name" value="YVTN repeat-like/Quinoprotein amine dehydrogenase"/>
    <property type="match status" value="2"/>
</dbReference>
<feature type="compositionally biased region" description="Pro residues" evidence="4">
    <location>
        <begin position="53"/>
        <end position="63"/>
    </location>
</feature>
<dbReference type="InterPro" id="IPR036322">
    <property type="entry name" value="WD40_repeat_dom_sf"/>
</dbReference>
<accession>A0A2T7CHN6</accession>